<keyword evidence="2" id="KW-1185">Reference proteome</keyword>
<name>A0A286UB80_9AGAM</name>
<proteinExistence type="predicted"/>
<evidence type="ECO:0008006" key="3">
    <source>
        <dbReference type="Google" id="ProtNLM"/>
    </source>
</evidence>
<dbReference type="EMBL" id="NBII01000007">
    <property type="protein sequence ID" value="PAV16830.1"/>
    <property type="molecule type" value="Genomic_DNA"/>
</dbReference>
<gene>
    <name evidence="1" type="ORF">PNOK_0689400</name>
</gene>
<evidence type="ECO:0000313" key="2">
    <source>
        <dbReference type="Proteomes" id="UP000217199"/>
    </source>
</evidence>
<protein>
    <recommendedName>
        <fullName evidence="3">F-box domain-containing protein</fullName>
    </recommendedName>
</protein>
<dbReference type="AlphaFoldDB" id="A0A286UB80"/>
<organism evidence="1 2">
    <name type="scientific">Pyrrhoderma noxium</name>
    <dbReference type="NCBI Taxonomy" id="2282107"/>
    <lineage>
        <taxon>Eukaryota</taxon>
        <taxon>Fungi</taxon>
        <taxon>Dikarya</taxon>
        <taxon>Basidiomycota</taxon>
        <taxon>Agaricomycotina</taxon>
        <taxon>Agaricomycetes</taxon>
        <taxon>Hymenochaetales</taxon>
        <taxon>Hymenochaetaceae</taxon>
        <taxon>Pyrrhoderma</taxon>
    </lineage>
</organism>
<accession>A0A286UB80</accession>
<comment type="caution">
    <text evidence="1">The sequence shown here is derived from an EMBL/GenBank/DDBJ whole genome shotgun (WGS) entry which is preliminary data.</text>
</comment>
<evidence type="ECO:0000313" key="1">
    <source>
        <dbReference type="EMBL" id="PAV16830.1"/>
    </source>
</evidence>
<dbReference type="InParanoid" id="A0A286UB80"/>
<dbReference type="Proteomes" id="UP000217199">
    <property type="component" value="Unassembled WGS sequence"/>
</dbReference>
<dbReference type="OrthoDB" id="3245856at2759"/>
<reference evidence="1 2" key="1">
    <citation type="journal article" date="2017" name="Mol. Ecol.">
        <title>Comparative and population genomic landscape of Phellinus noxius: A hypervariable fungus causing root rot in trees.</title>
        <authorList>
            <person name="Chung C.L."/>
            <person name="Lee T.J."/>
            <person name="Akiba M."/>
            <person name="Lee H.H."/>
            <person name="Kuo T.H."/>
            <person name="Liu D."/>
            <person name="Ke H.M."/>
            <person name="Yokoi T."/>
            <person name="Roa M.B."/>
            <person name="Lu M.J."/>
            <person name="Chang Y.Y."/>
            <person name="Ann P.J."/>
            <person name="Tsai J.N."/>
            <person name="Chen C.Y."/>
            <person name="Tzean S.S."/>
            <person name="Ota Y."/>
            <person name="Hattori T."/>
            <person name="Sahashi N."/>
            <person name="Liou R.F."/>
            <person name="Kikuchi T."/>
            <person name="Tsai I.J."/>
        </authorList>
    </citation>
    <scope>NUCLEOTIDE SEQUENCE [LARGE SCALE GENOMIC DNA]</scope>
    <source>
        <strain evidence="1 2">FFPRI411160</strain>
    </source>
</reference>
<sequence>MLRDENDDENYSINAISRCLSLPEIVYEIGSHLLDPGDLCAASQCNRLWNETLVPLRMAYPHVNVEYVDSFLEYLKSNEHAAHHCQSLRIIADDAEEEDEDREPFKPLADSIWATMQEKLTKSLRGLYIEVHRRHWANILSSQFTHLTYLRLFLESDDRESLPSDFPPQFDPKQALLTFLNQHTGLQTLHLYLGNDYADLDLSPVFLPTLYSFLLISKAENVQIQKFLENHKSLRALDCYTDTEIKPFDAQVLPNLRALQVSALTIHWYKELLAENASRETPIRHLQISSAQELNFAYVAQHINPLGSSLRCLELIFWSRDVQLMNVLDHVNELFPQLVELSLFIPAWGTEADSEGTKPFELGPMLEHFAGSKHFRALSVSDPTAAYLSDKLIVDTLKSEKVPQNLTYIIWRAQTFRVMRTDEELVVRKQYHPRNYRGSQWKRDWPDEMVFDHVREDYY</sequence>